<feature type="transmembrane region" description="Helical" evidence="1">
    <location>
        <begin position="115"/>
        <end position="135"/>
    </location>
</feature>
<protein>
    <submittedName>
        <fullName evidence="2">Zf-HC2 domain-containing protein</fullName>
    </submittedName>
</protein>
<feature type="transmembrane region" description="Helical" evidence="1">
    <location>
        <begin position="215"/>
        <end position="234"/>
    </location>
</feature>
<dbReference type="RefSeq" id="WP_270679755.1">
    <property type="nucleotide sequence ID" value="NZ_JAQFWP010000047.1"/>
</dbReference>
<accession>A0ABT4TRW3</accession>
<reference evidence="2" key="1">
    <citation type="submission" date="2023-01" db="EMBL/GenBank/DDBJ databases">
        <title>Draft genome sequence of Nocardiopsis sp. LSu2-4 isolated from halophytes.</title>
        <authorList>
            <person name="Duangmal K."/>
            <person name="Chantavorakit T."/>
        </authorList>
    </citation>
    <scope>NUCLEOTIDE SEQUENCE</scope>
    <source>
        <strain evidence="2">LSu2-4</strain>
    </source>
</reference>
<feature type="transmembrane region" description="Helical" evidence="1">
    <location>
        <begin position="246"/>
        <end position="262"/>
    </location>
</feature>
<feature type="transmembrane region" description="Helical" evidence="1">
    <location>
        <begin position="156"/>
        <end position="178"/>
    </location>
</feature>
<dbReference type="Proteomes" id="UP001165685">
    <property type="component" value="Unassembled WGS sequence"/>
</dbReference>
<name>A0ABT4TRW3_9ACTN</name>
<feature type="transmembrane region" description="Helical" evidence="1">
    <location>
        <begin position="89"/>
        <end position="109"/>
    </location>
</feature>
<keyword evidence="3" id="KW-1185">Reference proteome</keyword>
<evidence type="ECO:0000313" key="2">
    <source>
        <dbReference type="EMBL" id="MDA2807126.1"/>
    </source>
</evidence>
<organism evidence="2 3">
    <name type="scientific">Nocardiopsis suaedae</name>
    <dbReference type="NCBI Taxonomy" id="3018444"/>
    <lineage>
        <taxon>Bacteria</taxon>
        <taxon>Bacillati</taxon>
        <taxon>Actinomycetota</taxon>
        <taxon>Actinomycetes</taxon>
        <taxon>Streptosporangiales</taxon>
        <taxon>Nocardiopsidaceae</taxon>
        <taxon>Nocardiopsis</taxon>
    </lineage>
</organism>
<evidence type="ECO:0000313" key="3">
    <source>
        <dbReference type="Proteomes" id="UP001165685"/>
    </source>
</evidence>
<dbReference type="EMBL" id="JAQFWP010000047">
    <property type="protein sequence ID" value="MDA2807126.1"/>
    <property type="molecule type" value="Genomic_DNA"/>
</dbReference>
<evidence type="ECO:0000256" key="1">
    <source>
        <dbReference type="SAM" id="Phobius"/>
    </source>
</evidence>
<sequence>MTWHLTPSQLDAYARGRADDIAVMSAEAHLVHCPACRSALPADEAWLQASWAELLDVVDRPRRGPLEQVLTAAGVAEDKARLLAATPRLYRAWLAATVAVLVCALFAAHTVRGGALLFLYLAPVLPLAGVALAYGRRVDPAHAFTSTTPMGGQRLLFLRSLAVLVPAVALCAGAALLLPSFGPAWAPASWLLPSLTLVAASLALTRWIPLGASSALLTGGWMAALAGAELVRTWNTVHLFGPTAQLLWAVALAALLAARPLLRGVRA</sequence>
<proteinExistence type="predicted"/>
<keyword evidence="1" id="KW-0472">Membrane</keyword>
<keyword evidence="1" id="KW-0812">Transmembrane</keyword>
<keyword evidence="1" id="KW-1133">Transmembrane helix</keyword>
<feature type="transmembrane region" description="Helical" evidence="1">
    <location>
        <begin position="190"/>
        <end position="208"/>
    </location>
</feature>
<gene>
    <name evidence="2" type="ORF">O4U47_21655</name>
</gene>
<comment type="caution">
    <text evidence="2">The sequence shown here is derived from an EMBL/GenBank/DDBJ whole genome shotgun (WGS) entry which is preliminary data.</text>
</comment>